<gene>
    <name evidence="9" type="ORF">HPU229334_11715</name>
</gene>
<dbReference type="PANTHER" id="PTHR36699">
    <property type="entry name" value="LD-TRANSPEPTIDASE"/>
    <property type="match status" value="1"/>
</dbReference>
<dbReference type="SUPFAM" id="SSF54427">
    <property type="entry name" value="NTF2-like"/>
    <property type="match status" value="1"/>
</dbReference>
<feature type="active site" description="Proton donor/acceptor" evidence="7">
    <location>
        <position position="161"/>
    </location>
</feature>
<dbReference type="Gene3D" id="2.40.440.10">
    <property type="entry name" value="L,D-transpeptidase catalytic domain-like"/>
    <property type="match status" value="1"/>
</dbReference>
<dbReference type="GO" id="GO:0004180">
    <property type="term" value="F:carboxypeptidase activity"/>
    <property type="evidence" value="ECO:0007669"/>
    <property type="project" value="UniProtKB-ARBA"/>
</dbReference>
<evidence type="ECO:0000256" key="5">
    <source>
        <dbReference type="ARBA" id="ARBA00022984"/>
    </source>
</evidence>
<dbReference type="EMBL" id="JNOC01000079">
    <property type="protein sequence ID" value="KPH54917.1"/>
    <property type="molecule type" value="Genomic_DNA"/>
</dbReference>
<name>A0A0N1E7P0_9HELI</name>
<dbReference type="InterPro" id="IPR056203">
    <property type="entry name" value="Cds6_C"/>
</dbReference>
<evidence type="ECO:0000256" key="4">
    <source>
        <dbReference type="ARBA" id="ARBA00022960"/>
    </source>
</evidence>
<dbReference type="PROSITE" id="PS52029">
    <property type="entry name" value="LD_TPASE"/>
    <property type="match status" value="1"/>
</dbReference>
<sequence>MKIIWLLLIAIFSYANEYEWIGIYRSGGVQALEQKINEVLQTKNYWQEVLKNQDTRFGYYENLKYLFVATKDAPTLESPNLKLYALENNQWVEKLNTKSLVGSKGGHKQKEGDLATPIGVYSLQARLSNLDQYYGPLAFSTSYPNLYDKLQKRTGYGIWIHGMPLNGNREELNTRGCIAIENNLLTSVDRIIDYRNTLLITFADDVEQTKKEDLATILADLFQWKEAWAKNDIEAYLAFYDKDFIRYDGQKFEAFEDTKRRIFQKGEEKEIEFTKINVSPYPNEENKKLFKISYHQDYKAFLKGTLNYYSNGNKELYVELKNGKMQILVEQ</sequence>
<evidence type="ECO:0000256" key="2">
    <source>
        <dbReference type="ARBA" id="ARBA00005992"/>
    </source>
</evidence>
<dbReference type="Pfam" id="PF03734">
    <property type="entry name" value="YkuD"/>
    <property type="match status" value="1"/>
</dbReference>
<dbReference type="Pfam" id="PF24125">
    <property type="entry name" value="Cds6_C"/>
    <property type="match status" value="1"/>
</dbReference>
<dbReference type="SUPFAM" id="SSF141523">
    <property type="entry name" value="L,D-transpeptidase catalytic domain-like"/>
    <property type="match status" value="1"/>
</dbReference>
<dbReference type="GO" id="GO:0071555">
    <property type="term" value="P:cell wall organization"/>
    <property type="evidence" value="ECO:0007669"/>
    <property type="project" value="UniProtKB-UniRule"/>
</dbReference>
<dbReference type="CDD" id="cd16913">
    <property type="entry name" value="YkuD_like"/>
    <property type="match status" value="1"/>
</dbReference>
<dbReference type="GO" id="GO:0009252">
    <property type="term" value="P:peptidoglycan biosynthetic process"/>
    <property type="evidence" value="ECO:0007669"/>
    <property type="project" value="UniProtKB-UniPathway"/>
</dbReference>
<dbReference type="PATRIC" id="fig|35818.11.peg.2319"/>
<proteinExistence type="inferred from homology"/>
<dbReference type="InterPro" id="IPR038063">
    <property type="entry name" value="Transpep_catalytic_dom"/>
</dbReference>
<comment type="caution">
    <text evidence="9">The sequence shown here is derived from an EMBL/GenBank/DDBJ whole genome shotgun (WGS) entry which is preliminary data.</text>
</comment>
<evidence type="ECO:0000256" key="1">
    <source>
        <dbReference type="ARBA" id="ARBA00004752"/>
    </source>
</evidence>
<reference evidence="9 10" key="1">
    <citation type="submission" date="2014-06" db="EMBL/GenBank/DDBJ databases">
        <title>Helicobacter pullorum isolates in fresh chicken meat - phenotypic and genotypic features.</title>
        <authorList>
            <person name="Borges V."/>
            <person name="Santos A."/>
            <person name="Correia C.B."/>
            <person name="Saraiva M."/>
            <person name="Menard A."/>
            <person name="Vieira L."/>
            <person name="Sampaio D.A."/>
            <person name="Gomes J.P."/>
            <person name="Oleastro M."/>
        </authorList>
    </citation>
    <scope>NUCLEOTIDE SEQUENCE [LARGE SCALE GENOMIC DNA]</scope>
    <source>
        <strain evidence="9 10">229334/12</strain>
    </source>
</reference>
<feature type="domain" description="L,D-TPase catalytic" evidence="8">
    <location>
        <begin position="72"/>
        <end position="201"/>
    </location>
</feature>
<evidence type="ECO:0000313" key="10">
    <source>
        <dbReference type="Proteomes" id="UP000037997"/>
    </source>
</evidence>
<accession>A0A0N1E7P0</accession>
<dbReference type="GO" id="GO:0008360">
    <property type="term" value="P:regulation of cell shape"/>
    <property type="evidence" value="ECO:0007669"/>
    <property type="project" value="UniProtKB-UniRule"/>
</dbReference>
<protein>
    <submittedName>
        <fullName evidence="9">Peptidase</fullName>
    </submittedName>
</protein>
<keyword evidence="3" id="KW-0808">Transferase</keyword>
<keyword evidence="5 7" id="KW-0573">Peptidoglycan synthesis</keyword>
<dbReference type="Proteomes" id="UP000037997">
    <property type="component" value="Unassembled WGS sequence"/>
</dbReference>
<evidence type="ECO:0000313" key="9">
    <source>
        <dbReference type="EMBL" id="KPH54917.1"/>
    </source>
</evidence>
<dbReference type="AlphaFoldDB" id="A0A0N1E7P0"/>
<evidence type="ECO:0000256" key="7">
    <source>
        <dbReference type="PROSITE-ProRule" id="PRU01373"/>
    </source>
</evidence>
<feature type="active site" description="Nucleophile" evidence="7">
    <location>
        <position position="177"/>
    </location>
</feature>
<evidence type="ECO:0000256" key="6">
    <source>
        <dbReference type="ARBA" id="ARBA00023316"/>
    </source>
</evidence>
<dbReference type="UniPathway" id="UPA00219"/>
<dbReference type="RefSeq" id="WP_054198586.1">
    <property type="nucleotide sequence ID" value="NZ_JNOC01000079.1"/>
</dbReference>
<comment type="pathway">
    <text evidence="1 7">Cell wall biogenesis; peptidoglycan biosynthesis.</text>
</comment>
<keyword evidence="4 7" id="KW-0133">Cell shape</keyword>
<evidence type="ECO:0000259" key="8">
    <source>
        <dbReference type="PROSITE" id="PS52029"/>
    </source>
</evidence>
<evidence type="ECO:0000256" key="3">
    <source>
        <dbReference type="ARBA" id="ARBA00022679"/>
    </source>
</evidence>
<dbReference type="STRING" id="35818.HPU229336_06045"/>
<dbReference type="InterPro" id="IPR032710">
    <property type="entry name" value="NTF2-like_dom_sf"/>
</dbReference>
<comment type="similarity">
    <text evidence="2">Belongs to the YkuD family.</text>
</comment>
<keyword evidence="6 7" id="KW-0961">Cell wall biogenesis/degradation</keyword>
<dbReference type="InterPro" id="IPR005490">
    <property type="entry name" value="LD_TPept_cat_dom"/>
</dbReference>
<organism evidence="9 10">
    <name type="scientific">Helicobacter pullorum</name>
    <dbReference type="NCBI Taxonomy" id="35818"/>
    <lineage>
        <taxon>Bacteria</taxon>
        <taxon>Pseudomonadati</taxon>
        <taxon>Campylobacterota</taxon>
        <taxon>Epsilonproteobacteria</taxon>
        <taxon>Campylobacterales</taxon>
        <taxon>Helicobacteraceae</taxon>
        <taxon>Helicobacter</taxon>
    </lineage>
</organism>
<dbReference type="GO" id="GO:0016740">
    <property type="term" value="F:transferase activity"/>
    <property type="evidence" value="ECO:0007669"/>
    <property type="project" value="UniProtKB-KW"/>
</dbReference>
<dbReference type="PANTHER" id="PTHR36699:SF1">
    <property type="entry name" value="L,D-TRANSPEPTIDASE YAFK-RELATED"/>
    <property type="match status" value="1"/>
</dbReference>